<sequence>MGRSTWGTLIHSQLGIIAPSMQEMGRGRGNGPIPRFDVWMVETEIVLVHAATQSG</sequence>
<evidence type="ECO:0000313" key="1">
    <source>
        <dbReference type="EMBL" id="TWU19153.1"/>
    </source>
</evidence>
<gene>
    <name evidence="1" type="ORF">Poly21_13240</name>
</gene>
<protein>
    <submittedName>
        <fullName evidence="1">Uncharacterized protein</fullName>
    </submittedName>
</protein>
<dbReference type="AlphaFoldDB" id="A0A5C6C3Q9"/>
<keyword evidence="2" id="KW-1185">Reference proteome</keyword>
<dbReference type="EMBL" id="SJPU01000001">
    <property type="protein sequence ID" value="TWU19153.1"/>
    <property type="molecule type" value="Genomic_DNA"/>
</dbReference>
<dbReference type="Proteomes" id="UP000319908">
    <property type="component" value="Unassembled WGS sequence"/>
</dbReference>
<organism evidence="1 2">
    <name type="scientific">Allorhodopirellula heiligendammensis</name>
    <dbReference type="NCBI Taxonomy" id="2714739"/>
    <lineage>
        <taxon>Bacteria</taxon>
        <taxon>Pseudomonadati</taxon>
        <taxon>Planctomycetota</taxon>
        <taxon>Planctomycetia</taxon>
        <taxon>Pirellulales</taxon>
        <taxon>Pirellulaceae</taxon>
        <taxon>Allorhodopirellula</taxon>
    </lineage>
</organism>
<reference evidence="1 2" key="1">
    <citation type="journal article" date="2020" name="Antonie Van Leeuwenhoek">
        <title>Rhodopirellula heiligendammensis sp. nov., Rhodopirellula pilleata sp. nov., and Rhodopirellula solitaria sp. nov. isolated from natural or artificial marine surfaces in Northern Germany and California, USA, and emended description of the genus Rhodopirellula.</title>
        <authorList>
            <person name="Kallscheuer N."/>
            <person name="Wiegand S."/>
            <person name="Jogler M."/>
            <person name="Boedeker C."/>
            <person name="Peeters S.H."/>
            <person name="Rast P."/>
            <person name="Heuer A."/>
            <person name="Jetten M.S.M."/>
            <person name="Rohde M."/>
            <person name="Jogler C."/>
        </authorList>
    </citation>
    <scope>NUCLEOTIDE SEQUENCE [LARGE SCALE GENOMIC DNA]</scope>
    <source>
        <strain evidence="1 2">Poly21</strain>
    </source>
</reference>
<accession>A0A5C6C3Q9</accession>
<proteinExistence type="predicted"/>
<name>A0A5C6C3Q9_9BACT</name>
<evidence type="ECO:0000313" key="2">
    <source>
        <dbReference type="Proteomes" id="UP000319908"/>
    </source>
</evidence>
<comment type="caution">
    <text evidence="1">The sequence shown here is derived from an EMBL/GenBank/DDBJ whole genome shotgun (WGS) entry which is preliminary data.</text>
</comment>